<keyword evidence="3 5" id="KW-0560">Oxidoreductase</keyword>
<sequence>MSSRLQSTILASAVLSSSHLDVLGDRISTAGERESIDVRTPVTDEVVGTVPACEAADVDAAVERAQSAQDAWAERRPEERAQVLYRFADLVLDRREELLDAIQVETGKAREHAFEEVLDVVNTAGYYGKDGPGLLDERDRTGPAPGLTSAVETYEPVGVVGVISPWNYPMTLSMADLLPALLAGNAVVCKPDERTPFATLMLAELLEEAGLPDDVLAVVTGKGEVVGPALIDRIDYIAFTGGTETGRTVAERAGRNLIDCSLELGGKNPMLVLGDADIGVAARGAVKGAYTNAGQLCLAPERIYVDESVYDEFLDAFVGETRKLSLGVGVGYDGDVGSLIDGRQLERVRAHVDGAVEDGASVLTGGRYRPDVGPFCYEPTVLEGVPEDSQVACEETFGPVVSVYPVSGVEEAVSRANDSEYGLNASVYTRDTERGRAVARRIDCGTVCVNDPFTVGWSSMDAPMGGFGESGLGRRHGEVGLLRYVESRTIATSAFGPMERPASLPRRWFVRLASGALRAQTRVRRWLS</sequence>
<evidence type="ECO:0000313" key="7">
    <source>
        <dbReference type="EMBL" id="MCL9813600.1"/>
    </source>
</evidence>
<dbReference type="Gene3D" id="3.40.605.10">
    <property type="entry name" value="Aldehyde Dehydrogenase, Chain A, domain 1"/>
    <property type="match status" value="1"/>
</dbReference>
<dbReference type="EMBL" id="JAKRVY010000003">
    <property type="protein sequence ID" value="MCL9813600.1"/>
    <property type="molecule type" value="Genomic_DNA"/>
</dbReference>
<evidence type="ECO:0000256" key="4">
    <source>
        <dbReference type="PROSITE-ProRule" id="PRU10007"/>
    </source>
</evidence>
<dbReference type="InterPro" id="IPR029510">
    <property type="entry name" value="Ald_DH_CS_GLU"/>
</dbReference>
<feature type="active site" evidence="4">
    <location>
        <position position="263"/>
    </location>
</feature>
<dbReference type="PROSITE" id="PS00687">
    <property type="entry name" value="ALDEHYDE_DEHYDR_GLU"/>
    <property type="match status" value="1"/>
</dbReference>
<dbReference type="RefSeq" id="WP_250596132.1">
    <property type="nucleotide sequence ID" value="NZ_JAKRVY010000003.1"/>
</dbReference>
<dbReference type="SUPFAM" id="SSF53720">
    <property type="entry name" value="ALDH-like"/>
    <property type="match status" value="1"/>
</dbReference>
<evidence type="ECO:0000256" key="5">
    <source>
        <dbReference type="RuleBase" id="RU003345"/>
    </source>
</evidence>
<accession>A0AAE3FR63</accession>
<dbReference type="PANTHER" id="PTHR11699">
    <property type="entry name" value="ALDEHYDE DEHYDROGENASE-RELATED"/>
    <property type="match status" value="1"/>
</dbReference>
<dbReference type="Gene3D" id="3.40.309.10">
    <property type="entry name" value="Aldehyde Dehydrogenase, Chain A, domain 2"/>
    <property type="match status" value="1"/>
</dbReference>
<gene>
    <name evidence="7" type="ORF">AArcSt11_08025</name>
</gene>
<dbReference type="InterPro" id="IPR016162">
    <property type="entry name" value="Ald_DH_N"/>
</dbReference>
<organism evidence="7 8">
    <name type="scientific">Natranaeroarchaeum aerophilus</name>
    <dbReference type="NCBI Taxonomy" id="2917711"/>
    <lineage>
        <taxon>Archaea</taxon>
        <taxon>Methanobacteriati</taxon>
        <taxon>Methanobacteriota</taxon>
        <taxon>Stenosarchaea group</taxon>
        <taxon>Halobacteria</taxon>
        <taxon>Halobacteriales</taxon>
        <taxon>Natronoarchaeaceae</taxon>
        <taxon>Natranaeroarchaeum</taxon>
    </lineage>
</organism>
<evidence type="ECO:0000256" key="3">
    <source>
        <dbReference type="ARBA" id="ARBA00023002"/>
    </source>
</evidence>
<dbReference type="EC" id="1.2.1.79" evidence="7"/>
<dbReference type="InterPro" id="IPR012394">
    <property type="entry name" value="Aldehyde_DH_NAD(P)"/>
</dbReference>
<dbReference type="FunFam" id="3.40.309.10:FF:000009">
    <property type="entry name" value="Aldehyde dehydrogenase A"/>
    <property type="match status" value="1"/>
</dbReference>
<evidence type="ECO:0000256" key="1">
    <source>
        <dbReference type="ARBA" id="ARBA00009986"/>
    </source>
</evidence>
<reference evidence="7 8" key="1">
    <citation type="journal article" date="2022" name="Syst. Appl. Microbiol.">
        <title>Natronocalculus amylovorans gen. nov., sp. nov., and Natranaeroarchaeum aerophilus sp. nov., dominant culturable amylolytic natronoarchaea from hypersaline soda lakes in southwestern Siberia.</title>
        <authorList>
            <person name="Sorokin D.Y."/>
            <person name="Elcheninov A.G."/>
            <person name="Khizhniak T.V."/>
            <person name="Koenen M."/>
            <person name="Bale N.J."/>
            <person name="Damste J.S.S."/>
            <person name="Kublanov I.V."/>
        </authorList>
    </citation>
    <scope>NUCLEOTIDE SEQUENCE [LARGE SCALE GENOMIC DNA]</scope>
    <source>
        <strain evidence="7 8">AArc-St1-1</strain>
    </source>
</reference>
<dbReference type="NCBIfam" id="NF006916">
    <property type="entry name" value="PRK09407.1"/>
    <property type="match status" value="1"/>
</dbReference>
<dbReference type="InterPro" id="IPR016163">
    <property type="entry name" value="Ald_DH_C"/>
</dbReference>
<protein>
    <submittedName>
        <fullName evidence="7">Succinic semialdehyde dehydrogenase</fullName>
        <ecNumber evidence="7">1.2.1.79</ecNumber>
    </submittedName>
</protein>
<dbReference type="FunFam" id="3.40.605.10:FF:000010">
    <property type="entry name" value="N-succinylglutamate 5-semialdehyde dehydrogenase"/>
    <property type="match status" value="1"/>
</dbReference>
<evidence type="ECO:0000259" key="6">
    <source>
        <dbReference type="Pfam" id="PF00171"/>
    </source>
</evidence>
<comment type="caution">
    <text evidence="7">The sequence shown here is derived from an EMBL/GenBank/DDBJ whole genome shotgun (WGS) entry which is preliminary data.</text>
</comment>
<dbReference type="InterPro" id="IPR015590">
    <property type="entry name" value="Aldehyde_DH_dom"/>
</dbReference>
<evidence type="ECO:0000256" key="2">
    <source>
        <dbReference type="ARBA" id="ARBA00022857"/>
    </source>
</evidence>
<comment type="similarity">
    <text evidence="1 5">Belongs to the aldehyde dehydrogenase family.</text>
</comment>
<dbReference type="Proteomes" id="UP001202674">
    <property type="component" value="Unassembled WGS sequence"/>
</dbReference>
<dbReference type="AlphaFoldDB" id="A0AAE3FR63"/>
<name>A0AAE3FR63_9EURY</name>
<feature type="domain" description="Aldehyde dehydrogenase" evidence="6">
    <location>
        <begin position="32"/>
        <end position="490"/>
    </location>
</feature>
<dbReference type="PIRSF" id="PIRSF036492">
    <property type="entry name" value="ALDH"/>
    <property type="match status" value="1"/>
</dbReference>
<evidence type="ECO:0000313" key="8">
    <source>
        <dbReference type="Proteomes" id="UP001202674"/>
    </source>
</evidence>
<dbReference type="InterPro" id="IPR016161">
    <property type="entry name" value="Ald_DH/histidinol_DH"/>
</dbReference>
<proteinExistence type="inferred from homology"/>
<dbReference type="GO" id="GO:0036243">
    <property type="term" value="F:succinate-semialdehyde dehydrogenase (NADP+) activity"/>
    <property type="evidence" value="ECO:0007669"/>
    <property type="project" value="UniProtKB-EC"/>
</dbReference>
<keyword evidence="8" id="KW-1185">Reference proteome</keyword>
<keyword evidence="2" id="KW-0521">NADP</keyword>
<dbReference type="Pfam" id="PF00171">
    <property type="entry name" value="Aldedh"/>
    <property type="match status" value="1"/>
</dbReference>
<dbReference type="GO" id="GO:0006081">
    <property type="term" value="P:aldehyde metabolic process"/>
    <property type="evidence" value="ECO:0007669"/>
    <property type="project" value="InterPro"/>
</dbReference>